<dbReference type="RefSeq" id="WP_316265894.1">
    <property type="nucleotide sequence ID" value="NZ_AP027742.1"/>
</dbReference>
<organism evidence="2 3">
    <name type="scientific">Claveliimonas bilis</name>
    <dbReference type="NCBI Taxonomy" id="3028070"/>
    <lineage>
        <taxon>Bacteria</taxon>
        <taxon>Bacillati</taxon>
        <taxon>Bacillota</taxon>
        <taxon>Clostridia</taxon>
        <taxon>Lachnospirales</taxon>
        <taxon>Lachnospiraceae</taxon>
        <taxon>Claveliimonas</taxon>
    </lineage>
</organism>
<dbReference type="Proteomes" id="UP001305815">
    <property type="component" value="Chromosome"/>
</dbReference>
<reference evidence="3" key="1">
    <citation type="journal article" date="2023" name="Int. J. Syst. Evol. Microbiol.">
        <title>Claveliimonas bilis gen. nov., sp. nov., deoxycholic acid-producing bacteria isolated from human faeces, and reclassification of Sellimonas monacensis Zenner et al. 2021 as Claveliimonas monacensis comb. nov.</title>
        <authorList>
            <person name="Hisatomi A."/>
            <person name="Kastawa N.W.E.P.G."/>
            <person name="Song I."/>
            <person name="Ohkuma M."/>
            <person name="Fukiya S."/>
            <person name="Sakamoto M."/>
        </authorList>
    </citation>
    <scope>NUCLEOTIDE SEQUENCE [LARGE SCALE GENOMIC DNA]</scope>
    <source>
        <strain evidence="3">12BBH14</strain>
    </source>
</reference>
<proteinExistence type="predicted"/>
<evidence type="ECO:0000256" key="1">
    <source>
        <dbReference type="SAM" id="Phobius"/>
    </source>
</evidence>
<keyword evidence="1" id="KW-0472">Membrane</keyword>
<dbReference type="EMBL" id="AP027742">
    <property type="protein sequence ID" value="BDZ75839.1"/>
    <property type="molecule type" value="Genomic_DNA"/>
</dbReference>
<evidence type="ECO:0000313" key="2">
    <source>
        <dbReference type="EMBL" id="BDZ75839.1"/>
    </source>
</evidence>
<evidence type="ECO:0000313" key="3">
    <source>
        <dbReference type="Proteomes" id="UP001305815"/>
    </source>
</evidence>
<keyword evidence="1" id="KW-0812">Transmembrane</keyword>
<sequence>MNKKQKRYISVIIVLIVFILIAVALLGQYGWMVTRTGGGESGLSILEDNSFTKLGYSGEETQEENPDCLYLWDSTDENSAVFYDQMTQILHDMKVEYTETDLSKEEMPDPDQYQIVITGFTNFQEHSSVILEVVSWMEKGGNLLMPQVPETGSVYSFMSPRIGVENLGSAYYEVSGIRIKDDFMITGEQTEYAIEYPYQSALTVSLGESCEVHMVSADEREVPLLWETDRREGHVVVVNLGHYEKNCRGIYAAAYSLLSEYCVWPVINSSAFYIDGFPFPLPKEKNSYITKEYGDNMDMYSFYVREWWNDLISLAEEYGISYTGTIQENNDNDVEAPFESKASSNRYQYFASTLMELDGELGLFGYNQQPLCLETSDIGTREGTEEETGEETEELDYEKDLGLKYWNNKSDMAAGLKEVEEFQKGIIDSETMQVYTPPSNIWSEDGLDAIKDTLPDIAAVAADYFSGGYAKEQEYEVDEDGMIMTPRITSGGEISEDMKLSAFSELNFHYVVSHSISPTDVLNPDAGADLGWPAMVENLNDYEKWQEEAAPDIRRMTGSEMAGAVQRFYYLGSEEIETKDGLEIQLSNFQDEAWLMIRFNEWTPDEESVKGGSLTKLSGNLYLLEAEQDTVTIQRKDAK</sequence>
<protein>
    <submittedName>
        <fullName evidence="2">Membrane protein</fullName>
    </submittedName>
</protein>
<accession>A0ABN6YXM0</accession>
<name>A0ABN6YXM0_9FIRM</name>
<dbReference type="Pfam" id="PF09960">
    <property type="entry name" value="DUF2194"/>
    <property type="match status" value="2"/>
</dbReference>
<feature type="transmembrane region" description="Helical" evidence="1">
    <location>
        <begin position="12"/>
        <end position="31"/>
    </location>
</feature>
<dbReference type="InterPro" id="IPR018695">
    <property type="entry name" value="DUF2194"/>
</dbReference>
<gene>
    <name evidence="2" type="ORF">Lac1_00220</name>
</gene>
<keyword evidence="3" id="KW-1185">Reference proteome</keyword>
<keyword evidence="1" id="KW-1133">Transmembrane helix</keyword>